<dbReference type="RefSeq" id="WP_057985317.1">
    <property type="nucleotide sequence ID" value="NZ_JAGGKH010000009.1"/>
</dbReference>
<feature type="transmembrane region" description="Helical" evidence="1">
    <location>
        <begin position="85"/>
        <end position="109"/>
    </location>
</feature>
<reference evidence="3 5" key="1">
    <citation type="submission" date="2015-05" db="EMBL/GenBank/DDBJ databases">
        <title>Comparison of genome.</title>
        <authorList>
            <person name="Zheng Z."/>
            <person name="Sun M."/>
        </authorList>
    </citation>
    <scope>NUCLEOTIDE SEQUENCE [LARGE SCALE GENOMIC DNA]</scope>
    <source>
        <strain evidence="3 5">G25-74</strain>
    </source>
</reference>
<dbReference type="Proteomes" id="UP000077881">
    <property type="component" value="Unassembled WGS sequence"/>
</dbReference>
<sequence length="169" mass="20291">MIKKVQRRLWNLFTGELTAALLFALLWGWFSAQHNWVNPYLTGFPLYMFIVLELILLQGSLYWYLKWRKTRLGLYSSLNRKQIHLFTIFNWANLGLITIGSILLIIHLLAQSKGVYWGCFLFAFAIIEYINYYYIRLSYLSAEEISKWWAQENKWQPSILARELNRRKK</sequence>
<evidence type="ECO:0008006" key="6">
    <source>
        <dbReference type="Google" id="ProtNLM"/>
    </source>
</evidence>
<name>A0A0Q9Y6S6_9BACI</name>
<dbReference type="EMBL" id="LGPB01000078">
    <property type="protein sequence ID" value="KRG13282.1"/>
    <property type="molecule type" value="Genomic_DNA"/>
</dbReference>
<comment type="caution">
    <text evidence="2">The sequence shown here is derived from an EMBL/GenBank/DDBJ whole genome shotgun (WGS) entry which is preliminary data.</text>
</comment>
<dbReference type="OrthoDB" id="4826010at2"/>
<evidence type="ECO:0000313" key="2">
    <source>
        <dbReference type="EMBL" id="KRG13282.1"/>
    </source>
</evidence>
<dbReference type="STRING" id="217031.ABB05_16460"/>
<reference evidence="2 4" key="2">
    <citation type="submission" date="2015-06" db="EMBL/GenBank/DDBJ databases">
        <title>Genome sequencing project of Bacillus galactosidilyticus PL133.</title>
        <authorList>
            <person name="Gaiero J."/>
            <person name="Nicol R."/>
            <person name="Habash M."/>
        </authorList>
    </citation>
    <scope>NUCLEOTIDE SEQUENCE [LARGE SCALE GENOMIC DNA]</scope>
    <source>
        <strain evidence="2 4">PL133</strain>
    </source>
</reference>
<keyword evidence="1" id="KW-0812">Transmembrane</keyword>
<protein>
    <recommendedName>
        <fullName evidence="6">General stress protein</fullName>
    </recommendedName>
</protein>
<feature type="transmembrane region" description="Helical" evidence="1">
    <location>
        <begin position="12"/>
        <end position="32"/>
    </location>
</feature>
<evidence type="ECO:0000313" key="4">
    <source>
        <dbReference type="Proteomes" id="UP000053881"/>
    </source>
</evidence>
<dbReference type="PATRIC" id="fig|217031.4.peg.3046"/>
<evidence type="ECO:0000313" key="5">
    <source>
        <dbReference type="Proteomes" id="UP000077881"/>
    </source>
</evidence>
<evidence type="ECO:0000313" key="3">
    <source>
        <dbReference type="EMBL" id="OAK68152.1"/>
    </source>
</evidence>
<keyword evidence="1" id="KW-0472">Membrane</keyword>
<feature type="transmembrane region" description="Helical" evidence="1">
    <location>
        <begin position="115"/>
        <end position="135"/>
    </location>
</feature>
<evidence type="ECO:0000256" key="1">
    <source>
        <dbReference type="SAM" id="Phobius"/>
    </source>
</evidence>
<dbReference type="EMBL" id="LDJR01000057">
    <property type="protein sequence ID" value="OAK68152.1"/>
    <property type="molecule type" value="Genomic_DNA"/>
</dbReference>
<dbReference type="AlphaFoldDB" id="A0A0Q9Y6S6"/>
<keyword evidence="1" id="KW-1133">Transmembrane helix</keyword>
<organism evidence="2 4">
    <name type="scientific">Lederbergia galactosidilytica</name>
    <dbReference type="NCBI Taxonomy" id="217031"/>
    <lineage>
        <taxon>Bacteria</taxon>
        <taxon>Bacillati</taxon>
        <taxon>Bacillota</taxon>
        <taxon>Bacilli</taxon>
        <taxon>Bacillales</taxon>
        <taxon>Bacillaceae</taxon>
        <taxon>Lederbergia</taxon>
    </lineage>
</organism>
<feature type="transmembrane region" description="Helical" evidence="1">
    <location>
        <begin position="44"/>
        <end position="65"/>
    </location>
</feature>
<dbReference type="Proteomes" id="UP000053881">
    <property type="component" value="Unassembled WGS sequence"/>
</dbReference>
<keyword evidence="5" id="KW-1185">Reference proteome</keyword>
<proteinExistence type="predicted"/>
<gene>
    <name evidence="3" type="ORF">ABB05_16460</name>
    <name evidence="2" type="ORF">ACA29_09195</name>
</gene>
<accession>A0A0Q9Y6S6</accession>